<feature type="compositionally biased region" description="Low complexity" evidence="12">
    <location>
        <begin position="10"/>
        <end position="25"/>
    </location>
</feature>
<dbReference type="InterPro" id="IPR042160">
    <property type="entry name" value="HD-Zip_IV"/>
</dbReference>
<dbReference type="CDD" id="cd00086">
    <property type="entry name" value="homeodomain"/>
    <property type="match status" value="1"/>
</dbReference>
<dbReference type="Gene3D" id="3.30.530.20">
    <property type="match status" value="1"/>
</dbReference>
<dbReference type="OMA" id="MEELVTM"/>
<dbReference type="STRING" id="29655.A0A0K9PQN6"/>
<comment type="similarity">
    <text evidence="2">Belongs to the HD-ZIP homeobox family. Class IV subfamily.</text>
</comment>
<dbReference type="Pfam" id="PF00046">
    <property type="entry name" value="Homeodomain"/>
    <property type="match status" value="1"/>
</dbReference>
<feature type="coiled-coil region" evidence="11">
    <location>
        <begin position="182"/>
        <end position="209"/>
    </location>
</feature>
<dbReference type="PROSITE" id="PS00027">
    <property type="entry name" value="HOMEOBOX_1"/>
    <property type="match status" value="1"/>
</dbReference>
<dbReference type="GO" id="GO:0003677">
    <property type="term" value="F:DNA binding"/>
    <property type="evidence" value="ECO:0007669"/>
    <property type="project" value="UniProtKB-UniRule"/>
</dbReference>
<keyword evidence="6 9" id="KW-0371">Homeobox</keyword>
<keyword evidence="3" id="KW-0805">Transcription regulation</keyword>
<evidence type="ECO:0000256" key="3">
    <source>
        <dbReference type="ARBA" id="ARBA00023015"/>
    </source>
</evidence>
<dbReference type="Proteomes" id="UP000036987">
    <property type="component" value="Unassembled WGS sequence"/>
</dbReference>
<evidence type="ECO:0000259" key="13">
    <source>
        <dbReference type="PROSITE" id="PS50071"/>
    </source>
</evidence>
<dbReference type="GO" id="GO:0005634">
    <property type="term" value="C:nucleus"/>
    <property type="evidence" value="ECO:0007669"/>
    <property type="project" value="UniProtKB-SubCell"/>
</dbReference>
<dbReference type="AlphaFoldDB" id="A0A0K9PQN6"/>
<dbReference type="SUPFAM" id="SSF46689">
    <property type="entry name" value="Homeodomain-like"/>
    <property type="match status" value="1"/>
</dbReference>
<organism evidence="15 16">
    <name type="scientific">Zostera marina</name>
    <name type="common">Eelgrass</name>
    <dbReference type="NCBI Taxonomy" id="29655"/>
    <lineage>
        <taxon>Eukaryota</taxon>
        <taxon>Viridiplantae</taxon>
        <taxon>Streptophyta</taxon>
        <taxon>Embryophyta</taxon>
        <taxon>Tracheophyta</taxon>
        <taxon>Spermatophyta</taxon>
        <taxon>Magnoliopsida</taxon>
        <taxon>Liliopsida</taxon>
        <taxon>Zosteraceae</taxon>
        <taxon>Zostera</taxon>
    </lineage>
</organism>
<dbReference type="FunFam" id="1.10.10.60:FF:000229">
    <property type="entry name" value="Homeobox-leucine zipper protein HDG1"/>
    <property type="match status" value="1"/>
</dbReference>
<keyword evidence="8 9" id="KW-0539">Nucleus</keyword>
<evidence type="ECO:0000256" key="10">
    <source>
        <dbReference type="RuleBase" id="RU000682"/>
    </source>
</evidence>
<dbReference type="GO" id="GO:0030154">
    <property type="term" value="P:cell differentiation"/>
    <property type="evidence" value="ECO:0007669"/>
    <property type="project" value="UniProtKB-ARBA"/>
</dbReference>
<feature type="region of interest" description="Disordered" evidence="12">
    <location>
        <begin position="92"/>
        <end position="134"/>
    </location>
</feature>
<dbReference type="Pfam" id="PF01852">
    <property type="entry name" value="START"/>
    <property type="match status" value="1"/>
</dbReference>
<evidence type="ECO:0000256" key="9">
    <source>
        <dbReference type="PROSITE-ProRule" id="PRU00108"/>
    </source>
</evidence>
<keyword evidence="5 9" id="KW-0238">DNA-binding</keyword>
<protein>
    <submittedName>
        <fullName evidence="15">Homeobox-leucine zipper protein ROC2</fullName>
    </submittedName>
</protein>
<evidence type="ECO:0000259" key="14">
    <source>
        <dbReference type="PROSITE" id="PS50848"/>
    </source>
</evidence>
<evidence type="ECO:0000313" key="16">
    <source>
        <dbReference type="Proteomes" id="UP000036987"/>
    </source>
</evidence>
<evidence type="ECO:0000256" key="6">
    <source>
        <dbReference type="ARBA" id="ARBA00023155"/>
    </source>
</evidence>
<evidence type="ECO:0000256" key="2">
    <source>
        <dbReference type="ARBA" id="ARBA00006789"/>
    </source>
</evidence>
<dbReference type="GO" id="GO:0008289">
    <property type="term" value="F:lipid binding"/>
    <property type="evidence" value="ECO:0007669"/>
    <property type="project" value="InterPro"/>
</dbReference>
<feature type="domain" description="START" evidence="14">
    <location>
        <begin position="299"/>
        <end position="533"/>
    </location>
</feature>
<gene>
    <name evidence="15" type="ORF">ZOSMA_19G01250</name>
</gene>
<name>A0A0K9PQN6_ZOSMR</name>
<dbReference type="PROSITE" id="PS50071">
    <property type="entry name" value="HOMEOBOX_2"/>
    <property type="match status" value="1"/>
</dbReference>
<dbReference type="InterPro" id="IPR001356">
    <property type="entry name" value="HD"/>
</dbReference>
<keyword evidence="16" id="KW-1185">Reference proteome</keyword>
<dbReference type="EMBL" id="LFYR01000728">
    <property type="protein sequence ID" value="KMZ70537.1"/>
    <property type="molecule type" value="Genomic_DNA"/>
</dbReference>
<evidence type="ECO:0000256" key="7">
    <source>
        <dbReference type="ARBA" id="ARBA00023163"/>
    </source>
</evidence>
<dbReference type="InterPro" id="IPR002913">
    <property type="entry name" value="START_lipid-bd_dom"/>
</dbReference>
<keyword evidence="7" id="KW-0804">Transcription</keyword>
<comment type="caution">
    <text evidence="15">The sequence shown here is derived from an EMBL/GenBank/DDBJ whole genome shotgun (WGS) entry which is preliminary data.</text>
</comment>
<dbReference type="InterPro" id="IPR017970">
    <property type="entry name" value="Homeobox_CS"/>
</dbReference>
<evidence type="ECO:0000256" key="5">
    <source>
        <dbReference type="ARBA" id="ARBA00023125"/>
    </source>
</evidence>
<evidence type="ECO:0000256" key="12">
    <source>
        <dbReference type="SAM" id="MobiDB-lite"/>
    </source>
</evidence>
<evidence type="ECO:0000313" key="15">
    <source>
        <dbReference type="EMBL" id="KMZ70537.1"/>
    </source>
</evidence>
<dbReference type="SMART" id="SM00234">
    <property type="entry name" value="START"/>
    <property type="match status" value="1"/>
</dbReference>
<feature type="DNA-binding region" description="Homeobox" evidence="9">
    <location>
        <begin position="125"/>
        <end position="184"/>
    </location>
</feature>
<dbReference type="PANTHER" id="PTHR45654:SF77">
    <property type="entry name" value="HOMEOBOX-LEUCINE ZIPPER PROTEIN MERISTEM L1"/>
    <property type="match status" value="1"/>
</dbReference>
<dbReference type="FunFam" id="3.30.530.20:FF:000026">
    <property type="entry name" value="Homeobox-leucine zipper protein GLABRA 2"/>
    <property type="match status" value="1"/>
</dbReference>
<feature type="compositionally biased region" description="Basic and acidic residues" evidence="12">
    <location>
        <begin position="92"/>
        <end position="103"/>
    </location>
</feature>
<keyword evidence="4 11" id="KW-0175">Coiled coil</keyword>
<reference evidence="16" key="1">
    <citation type="journal article" date="2016" name="Nature">
        <title>The genome of the seagrass Zostera marina reveals angiosperm adaptation to the sea.</title>
        <authorList>
            <person name="Olsen J.L."/>
            <person name="Rouze P."/>
            <person name="Verhelst B."/>
            <person name="Lin Y.-C."/>
            <person name="Bayer T."/>
            <person name="Collen J."/>
            <person name="Dattolo E."/>
            <person name="De Paoli E."/>
            <person name="Dittami S."/>
            <person name="Maumus F."/>
            <person name="Michel G."/>
            <person name="Kersting A."/>
            <person name="Lauritano C."/>
            <person name="Lohaus R."/>
            <person name="Toepel M."/>
            <person name="Tonon T."/>
            <person name="Vanneste K."/>
            <person name="Amirebrahimi M."/>
            <person name="Brakel J."/>
            <person name="Bostroem C."/>
            <person name="Chovatia M."/>
            <person name="Grimwood J."/>
            <person name="Jenkins J.W."/>
            <person name="Jueterbock A."/>
            <person name="Mraz A."/>
            <person name="Stam W.T."/>
            <person name="Tice H."/>
            <person name="Bornberg-Bauer E."/>
            <person name="Green P.J."/>
            <person name="Pearson G.A."/>
            <person name="Procaccini G."/>
            <person name="Duarte C.M."/>
            <person name="Schmutz J."/>
            <person name="Reusch T.B.H."/>
            <person name="Van de Peer Y."/>
        </authorList>
    </citation>
    <scope>NUCLEOTIDE SEQUENCE [LARGE SCALE GENOMIC DNA]</scope>
    <source>
        <strain evidence="16">cv. Finnish</strain>
    </source>
</reference>
<dbReference type="InterPro" id="IPR023393">
    <property type="entry name" value="START-like_dom_sf"/>
</dbReference>
<evidence type="ECO:0000256" key="8">
    <source>
        <dbReference type="ARBA" id="ARBA00023242"/>
    </source>
</evidence>
<dbReference type="SUPFAM" id="SSF55961">
    <property type="entry name" value="Bet v1-like"/>
    <property type="match status" value="2"/>
</dbReference>
<dbReference type="PANTHER" id="PTHR45654">
    <property type="entry name" value="HOMEOBOX-LEUCINE ZIPPER PROTEIN MERISTEM L1"/>
    <property type="match status" value="1"/>
</dbReference>
<feature type="region of interest" description="Disordered" evidence="12">
    <location>
        <begin position="1"/>
        <end position="25"/>
    </location>
</feature>
<evidence type="ECO:0000256" key="4">
    <source>
        <dbReference type="ARBA" id="ARBA00023054"/>
    </source>
</evidence>
<dbReference type="OrthoDB" id="6159439at2759"/>
<dbReference type="GO" id="GO:0000981">
    <property type="term" value="F:DNA-binding transcription factor activity, RNA polymerase II-specific"/>
    <property type="evidence" value="ECO:0007669"/>
    <property type="project" value="InterPro"/>
</dbReference>
<dbReference type="SMART" id="SM00389">
    <property type="entry name" value="HOX"/>
    <property type="match status" value="1"/>
</dbReference>
<comment type="subcellular location">
    <subcellularLocation>
        <location evidence="1 9 10">Nucleus</location>
    </subcellularLocation>
</comment>
<sequence>MIPGRHLPSMMGRRTSGTGFGTTSSGLMLGQTDLLFSLTGRDMSGKDGENLMNGQQQQELNHEAELNHSLNHQSVSQSLNQTNTEGLTEMRRIVGDDEFDSKSGSDNLEGGSGDEALDPNQRPTKKKRYHRHTQHQIQEMEAFFKECPHPDDKQRKELSRELNLEPLQVKFWFQNKRTQMKTQHERHENTQLRTENDKLRAENMRYKEALSNSSCPNCGGPAALGEMSFDEQHLRIENARLREEIDRISGMSAKFVGKTMQSYPFMPQQLPSRTSIDVGGSGMVGELFGGGGVHVQHNEVVDKPVVIELAVAAMEELVRMAQIGEPLWLQSGTDHSSTELLNEEEYFRTFPRGIGPRPYGLKSEASRQTSVVIMNHNNLVEILMDVNQWSALFCSIVSKAITIEVLSTGIAGNYNGALQVMSSEVQVPSPLVPTRDSYFVRYCKQHGPGTWAVVDVSLESLRPNPVLKNRKRPSGCLIQEMPNGYSKVTWVEHVEVDDRSVNEIYKPLVNSGLAFGAKRWLATLDRQCERLASSMATNVPAGDIGVITSQEGRKSMLKLAERMVMSFCNGVSASTTHQWTTLSGSGAEDVRVMTRKSIDDPGRPPGIVLSAATSFWLPIPPARVFDFLRDENSRNEWDILSNGGVVQEMAHIANGREQGNCVSLLRVNSASSNQSNMLILQESCTDSTGSFVIYAPVDIVAMNVVLNGGDPDYVALLPSGFAVLPDGPLQNGGGGVVNNGDVMGNVGSNNGGSLLTVAFQILVDSAPTAKLSLGSVATVNSLISCTVERIKGALSGGDTSR</sequence>
<proteinExistence type="inferred from homology"/>
<dbReference type="CDD" id="cd08875">
    <property type="entry name" value="START_ArGLABRA2_like"/>
    <property type="match status" value="1"/>
</dbReference>
<evidence type="ECO:0000256" key="1">
    <source>
        <dbReference type="ARBA" id="ARBA00004123"/>
    </source>
</evidence>
<dbReference type="Gene3D" id="1.10.10.60">
    <property type="entry name" value="Homeodomain-like"/>
    <property type="match status" value="1"/>
</dbReference>
<dbReference type="InterPro" id="IPR057993">
    <property type="entry name" value="HD-Zip_IV_C"/>
</dbReference>
<feature type="compositionally biased region" description="Basic residues" evidence="12">
    <location>
        <begin position="123"/>
        <end position="134"/>
    </location>
</feature>
<accession>A0A0K9PQN6</accession>
<feature type="domain" description="Homeobox" evidence="13">
    <location>
        <begin position="123"/>
        <end position="183"/>
    </location>
</feature>
<dbReference type="Pfam" id="PF25797">
    <property type="entry name" value="PDF2_C"/>
    <property type="match status" value="1"/>
</dbReference>
<dbReference type="InterPro" id="IPR009057">
    <property type="entry name" value="Homeodomain-like_sf"/>
</dbReference>
<evidence type="ECO:0000256" key="11">
    <source>
        <dbReference type="SAM" id="Coils"/>
    </source>
</evidence>
<dbReference type="PROSITE" id="PS50848">
    <property type="entry name" value="START"/>
    <property type="match status" value="1"/>
</dbReference>